<feature type="compositionally biased region" description="Polar residues" evidence="1">
    <location>
        <begin position="293"/>
        <end position="322"/>
    </location>
</feature>
<evidence type="ECO:0000259" key="2">
    <source>
        <dbReference type="Pfam" id="PF24998"/>
    </source>
</evidence>
<feature type="region of interest" description="Disordered" evidence="1">
    <location>
        <begin position="291"/>
        <end position="322"/>
    </location>
</feature>
<comment type="caution">
    <text evidence="3">The sequence shown here is derived from an EMBL/GenBank/DDBJ whole genome shotgun (WGS) entry which is preliminary data.</text>
</comment>
<feature type="domain" description="DUF7778" evidence="2">
    <location>
        <begin position="23"/>
        <end position="137"/>
    </location>
</feature>
<sequence>MTLFTESNSSHLFALSNTLKSKVSLPDQRFYAKTDNILARGNVKIYLRPKGQLFKRRWKVKRRQLVLTKGGVLLVYCKQDKGFILDLSSVTALSISVTKCKPKKKVKDQVLQKLARRFAIVFIRFPFGSIQLHLYDEDETSNDERQSNDDSDASKCDKGLKESCLQRSSRTSNRVGLKKGRAIETVKKDNSTSSLHANKPVTVIENPKRKLAPSLNISGSNCSHKAAAASAARQSTRAPTVSSPSLKDSSSHSGLFSEKGVCAKINKDYDTIKSVRSGYFPVRTLTKKFESKIASQRNNSNSRKMEEGTTNNRINNQKIETNSSRKISTLSLYVPPRSMFQTTSRVLSMSAGQLSTPSHRYRVVSSTKDSEANTNSSEA</sequence>
<evidence type="ECO:0000313" key="3">
    <source>
        <dbReference type="EMBL" id="PAV78903.1"/>
    </source>
</evidence>
<dbReference type="InterPro" id="IPR056680">
    <property type="entry name" value="DUF7778"/>
</dbReference>
<dbReference type="AlphaFoldDB" id="A0A2A2KYL5"/>
<evidence type="ECO:0000313" key="4">
    <source>
        <dbReference type="Proteomes" id="UP000218231"/>
    </source>
</evidence>
<proteinExistence type="predicted"/>
<feature type="region of interest" description="Disordered" evidence="1">
    <location>
        <begin position="226"/>
        <end position="254"/>
    </location>
</feature>
<feature type="compositionally biased region" description="Basic and acidic residues" evidence="1">
    <location>
        <begin position="142"/>
        <end position="157"/>
    </location>
</feature>
<feature type="region of interest" description="Disordered" evidence="1">
    <location>
        <begin position="165"/>
        <end position="207"/>
    </location>
</feature>
<feature type="compositionally biased region" description="Basic and acidic residues" evidence="1">
    <location>
        <begin position="181"/>
        <end position="190"/>
    </location>
</feature>
<dbReference type="EMBL" id="LIAE01007494">
    <property type="protein sequence ID" value="PAV78903.1"/>
    <property type="molecule type" value="Genomic_DNA"/>
</dbReference>
<accession>A0A2A2KYL5</accession>
<gene>
    <name evidence="3" type="ORF">WR25_01896</name>
</gene>
<feature type="region of interest" description="Disordered" evidence="1">
    <location>
        <begin position="138"/>
        <end position="157"/>
    </location>
</feature>
<keyword evidence="4" id="KW-1185">Reference proteome</keyword>
<protein>
    <recommendedName>
        <fullName evidence="2">DUF7778 domain-containing protein</fullName>
    </recommendedName>
</protein>
<dbReference type="OrthoDB" id="5792480at2759"/>
<dbReference type="PANTHER" id="PTHR36947:SF6">
    <property type="entry name" value="TLDC DOMAIN-CONTAINING PROTEIN"/>
    <property type="match status" value="1"/>
</dbReference>
<reference evidence="3 4" key="1">
    <citation type="journal article" date="2017" name="Curr. Biol.">
        <title>Genome architecture and evolution of a unichromosomal asexual nematode.</title>
        <authorList>
            <person name="Fradin H."/>
            <person name="Zegar C."/>
            <person name="Gutwein M."/>
            <person name="Lucas J."/>
            <person name="Kovtun M."/>
            <person name="Corcoran D."/>
            <person name="Baugh L.R."/>
            <person name="Kiontke K."/>
            <person name="Gunsalus K."/>
            <person name="Fitch D.H."/>
            <person name="Piano F."/>
        </authorList>
    </citation>
    <scope>NUCLEOTIDE SEQUENCE [LARGE SCALE GENOMIC DNA]</scope>
    <source>
        <strain evidence="3">PF1309</strain>
    </source>
</reference>
<dbReference type="Pfam" id="PF24998">
    <property type="entry name" value="DUF7778"/>
    <property type="match status" value="1"/>
</dbReference>
<dbReference type="PANTHER" id="PTHR36947">
    <property type="entry name" value="PROTEIN CBG04364"/>
    <property type="match status" value="1"/>
</dbReference>
<dbReference type="Proteomes" id="UP000218231">
    <property type="component" value="Unassembled WGS sequence"/>
</dbReference>
<feature type="region of interest" description="Disordered" evidence="1">
    <location>
        <begin position="350"/>
        <end position="379"/>
    </location>
</feature>
<feature type="compositionally biased region" description="Polar residues" evidence="1">
    <location>
        <begin position="165"/>
        <end position="174"/>
    </location>
</feature>
<organism evidence="3 4">
    <name type="scientific">Diploscapter pachys</name>
    <dbReference type="NCBI Taxonomy" id="2018661"/>
    <lineage>
        <taxon>Eukaryota</taxon>
        <taxon>Metazoa</taxon>
        <taxon>Ecdysozoa</taxon>
        <taxon>Nematoda</taxon>
        <taxon>Chromadorea</taxon>
        <taxon>Rhabditida</taxon>
        <taxon>Rhabditina</taxon>
        <taxon>Rhabditomorpha</taxon>
        <taxon>Rhabditoidea</taxon>
        <taxon>Rhabditidae</taxon>
        <taxon>Diploscapter</taxon>
    </lineage>
</organism>
<name>A0A2A2KYL5_9BILA</name>
<evidence type="ECO:0000256" key="1">
    <source>
        <dbReference type="SAM" id="MobiDB-lite"/>
    </source>
</evidence>